<comment type="caution">
    <text evidence="3">The sequence shown here is derived from an EMBL/GenBank/DDBJ whole genome shotgun (WGS) entry which is preliminary data.</text>
</comment>
<proteinExistence type="predicted"/>
<keyword evidence="4" id="KW-1185">Reference proteome</keyword>
<evidence type="ECO:0000256" key="1">
    <source>
        <dbReference type="SAM" id="Phobius"/>
    </source>
</evidence>
<sequence>MTRLQPNPATGETPTRAAARAAQRRRRSLILLGLVILLVVALVVVIGVVFARGAADEPEQNPGAVGACLPESLRITADPAVADAVAELAAGLGADCPKAAITTEDSAATAEALATGANPEFDIWVPDSAMWPARATGQAERTGVDAAELAVGGTLASTPVVFATTEPTAAVLEAADAGFSSFAQRSVAVVLPDPATVAASSSALLALQTALNGDARTFTALALALDPAVAPTTTAALDAVSAATTPTVAVTTEQAVQQYDEDSTTKLVPVYPADVKPAVSIPLVTAADASDDTVAAAEALTAAADDADDVLVAHGLRNAAGNPPATATGDAETTIAAPEQADSANQAEVLRTWQVLTAPSRMLSLNDVSGSMLQQATPDMRRVDLFEQAAVRAINSLSTDSSLAVWVFSSRRIGGQDWQEVVPFGSLGDPVHKQLTIDTANGLDSLVGGGTGLYDSVLAAVKYMRDTYVPGQVNLVLLNTDGVNEDDDGLDLPGLLAELEKLRDPAKPVAVIAIGYGPDTDQSALEQIAAATDGAAYQALQPTDIGTVLIDAVTQRGCRPSCG</sequence>
<evidence type="ECO:0000313" key="4">
    <source>
        <dbReference type="Proteomes" id="UP000598426"/>
    </source>
</evidence>
<dbReference type="EMBL" id="JACXZS010000014">
    <property type="protein sequence ID" value="MBD3943593.1"/>
    <property type="molecule type" value="Genomic_DNA"/>
</dbReference>
<dbReference type="Gene3D" id="3.40.50.410">
    <property type="entry name" value="von Willebrand factor, type A domain"/>
    <property type="match status" value="1"/>
</dbReference>
<keyword evidence="1" id="KW-0812">Transmembrane</keyword>
<keyword evidence="1" id="KW-1133">Transmembrane helix</keyword>
<keyword evidence="1" id="KW-0472">Membrane</keyword>
<dbReference type="Proteomes" id="UP000598426">
    <property type="component" value="Unassembled WGS sequence"/>
</dbReference>
<name>A0ABR8NSI4_9MICO</name>
<dbReference type="InterPro" id="IPR002035">
    <property type="entry name" value="VWF_A"/>
</dbReference>
<evidence type="ECO:0000259" key="2">
    <source>
        <dbReference type="PROSITE" id="PS50234"/>
    </source>
</evidence>
<feature type="domain" description="VWFA" evidence="2">
    <location>
        <begin position="361"/>
        <end position="553"/>
    </location>
</feature>
<dbReference type="RefSeq" id="WP_191173195.1">
    <property type="nucleotide sequence ID" value="NZ_JACXZS010000014.1"/>
</dbReference>
<dbReference type="PROSITE" id="PS50234">
    <property type="entry name" value="VWFA"/>
    <property type="match status" value="1"/>
</dbReference>
<dbReference type="SUPFAM" id="SSF53300">
    <property type="entry name" value="vWA-like"/>
    <property type="match status" value="1"/>
</dbReference>
<feature type="transmembrane region" description="Helical" evidence="1">
    <location>
        <begin position="29"/>
        <end position="51"/>
    </location>
</feature>
<organism evidence="3 4">
    <name type="scientific">Microbacterium helvum</name>
    <dbReference type="NCBI Taxonomy" id="2773713"/>
    <lineage>
        <taxon>Bacteria</taxon>
        <taxon>Bacillati</taxon>
        <taxon>Actinomycetota</taxon>
        <taxon>Actinomycetes</taxon>
        <taxon>Micrococcales</taxon>
        <taxon>Microbacteriaceae</taxon>
        <taxon>Microbacterium</taxon>
    </lineage>
</organism>
<protein>
    <submittedName>
        <fullName evidence="3">VWA domain-containing protein</fullName>
    </submittedName>
</protein>
<reference evidence="3 4" key="1">
    <citation type="submission" date="2020-09" db="EMBL/GenBank/DDBJ databases">
        <title>Isolation and identification of active actinomycetes.</title>
        <authorList>
            <person name="Li X."/>
        </authorList>
    </citation>
    <scope>NUCLEOTIDE SEQUENCE [LARGE SCALE GENOMIC DNA]</scope>
    <source>
        <strain evidence="3 4">NEAU-LLC</strain>
    </source>
</reference>
<dbReference type="InterPro" id="IPR036465">
    <property type="entry name" value="vWFA_dom_sf"/>
</dbReference>
<evidence type="ECO:0000313" key="3">
    <source>
        <dbReference type="EMBL" id="MBD3943593.1"/>
    </source>
</evidence>
<gene>
    <name evidence="3" type="ORF">IF188_18025</name>
</gene>
<accession>A0ABR8NSI4</accession>